<evidence type="ECO:0000256" key="1">
    <source>
        <dbReference type="SAM" id="SignalP"/>
    </source>
</evidence>
<dbReference type="AlphaFoldDB" id="A0A7W7Q948"/>
<sequence length="56" mass="5802">MSAIRKSALSAAALFLGLSALFVGAGTAAAEDDWNSPTANVTMLLDCEDDWNTPCP</sequence>
<dbReference type="RefSeq" id="WP_184813438.1">
    <property type="nucleotide sequence ID" value="NZ_JACHJQ010000006.1"/>
</dbReference>
<evidence type="ECO:0000313" key="3">
    <source>
        <dbReference type="Proteomes" id="UP000520767"/>
    </source>
</evidence>
<keyword evidence="3" id="KW-1185">Reference proteome</keyword>
<evidence type="ECO:0000313" key="2">
    <source>
        <dbReference type="EMBL" id="MBB4909321.1"/>
    </source>
</evidence>
<reference evidence="2 3" key="1">
    <citation type="submission" date="2020-08" db="EMBL/GenBank/DDBJ databases">
        <title>Genomic Encyclopedia of Type Strains, Phase III (KMG-III): the genomes of soil and plant-associated and newly described type strains.</title>
        <authorList>
            <person name="Whitman W."/>
        </authorList>
    </citation>
    <scope>NUCLEOTIDE SEQUENCE [LARGE SCALE GENOMIC DNA]</scope>
    <source>
        <strain evidence="2 3">CECT 8960</strain>
    </source>
</reference>
<feature type="chain" id="PRO_5039107466" evidence="1">
    <location>
        <begin position="26"/>
        <end position="56"/>
    </location>
</feature>
<name>A0A7W7Q948_9PSEU</name>
<comment type="caution">
    <text evidence="2">The sequence shown here is derived from an EMBL/GenBank/DDBJ whole genome shotgun (WGS) entry which is preliminary data.</text>
</comment>
<dbReference type="EMBL" id="JACHJQ010000006">
    <property type="protein sequence ID" value="MBB4909321.1"/>
    <property type="molecule type" value="Genomic_DNA"/>
</dbReference>
<accession>A0A7W7Q948</accession>
<dbReference type="Proteomes" id="UP000520767">
    <property type="component" value="Unassembled WGS sequence"/>
</dbReference>
<feature type="signal peptide" evidence="1">
    <location>
        <begin position="1"/>
        <end position="25"/>
    </location>
</feature>
<gene>
    <name evidence="2" type="ORF">FHR82_005579</name>
</gene>
<proteinExistence type="predicted"/>
<organism evidence="2 3">
    <name type="scientific">Actinophytocola algeriensis</name>
    <dbReference type="NCBI Taxonomy" id="1768010"/>
    <lineage>
        <taxon>Bacteria</taxon>
        <taxon>Bacillati</taxon>
        <taxon>Actinomycetota</taxon>
        <taxon>Actinomycetes</taxon>
        <taxon>Pseudonocardiales</taxon>
        <taxon>Pseudonocardiaceae</taxon>
    </lineage>
</organism>
<protein>
    <submittedName>
        <fullName evidence="2">Uncharacterized protein</fullName>
    </submittedName>
</protein>
<keyword evidence="1" id="KW-0732">Signal</keyword>